<sequence>MWKKLLFLLAVGMVIYSCAKVPMSGRTQLALVDNEELLPLSYQQYNDVIKEGKIVTNTTDGQMVVRVGRRIADAVEKYMRENGYEKELQGFAWEFNLIQEDIVNAWCMPGGKVAFYTGIIPICQDEAGVAVVMGHEVAHAIANHGRERMSNGLLLNGLLGGAQAAMGQNPTLTQSIFLQAFGVGGQLGMLKFSRRHELEADQLGLNFMAMAGYDPRVAPAFWERMSAGSDGAAPPEFLSTHPGPGKRKEELQKQMPQALEYYERSQKR</sequence>
<dbReference type="InterPro" id="IPR051156">
    <property type="entry name" value="Mito/Outer_Membr_Metalloprot"/>
</dbReference>
<dbReference type="EMBL" id="JBHLWI010000009">
    <property type="protein sequence ID" value="MFC0262013.1"/>
    <property type="molecule type" value="Genomic_DNA"/>
</dbReference>
<keyword evidence="8" id="KW-0732">Signal</keyword>
<evidence type="ECO:0000256" key="1">
    <source>
        <dbReference type="ARBA" id="ARBA00022670"/>
    </source>
</evidence>
<comment type="cofactor">
    <cofactor evidence="6">
        <name>Zn(2+)</name>
        <dbReference type="ChEBI" id="CHEBI:29105"/>
    </cofactor>
    <text evidence="6">Binds 1 zinc ion per subunit.</text>
</comment>
<proteinExistence type="inferred from homology"/>
<dbReference type="Gene3D" id="3.30.2010.10">
    <property type="entry name" value="Metalloproteases ('zincins'), catalytic domain"/>
    <property type="match status" value="1"/>
</dbReference>
<keyword evidence="5 6" id="KW-0482">Metalloprotease</keyword>
<dbReference type="Proteomes" id="UP001589797">
    <property type="component" value="Unassembled WGS sequence"/>
</dbReference>
<name>A0ABV6FQ72_9BACT</name>
<accession>A0ABV6FQ72</accession>
<dbReference type="Pfam" id="PF01435">
    <property type="entry name" value="Peptidase_M48"/>
    <property type="match status" value="1"/>
</dbReference>
<dbReference type="PANTHER" id="PTHR22726">
    <property type="entry name" value="METALLOENDOPEPTIDASE OMA1"/>
    <property type="match status" value="1"/>
</dbReference>
<dbReference type="RefSeq" id="WP_382386456.1">
    <property type="nucleotide sequence ID" value="NZ_JBHLWI010000009.1"/>
</dbReference>
<evidence type="ECO:0000313" key="10">
    <source>
        <dbReference type="EMBL" id="MFC0262013.1"/>
    </source>
</evidence>
<evidence type="ECO:0000313" key="11">
    <source>
        <dbReference type="Proteomes" id="UP001589797"/>
    </source>
</evidence>
<dbReference type="PANTHER" id="PTHR22726:SF1">
    <property type="entry name" value="METALLOENDOPEPTIDASE OMA1, MITOCHONDRIAL"/>
    <property type="match status" value="1"/>
</dbReference>
<evidence type="ECO:0000256" key="7">
    <source>
        <dbReference type="SAM" id="MobiDB-lite"/>
    </source>
</evidence>
<dbReference type="InterPro" id="IPR001915">
    <property type="entry name" value="Peptidase_M48"/>
</dbReference>
<dbReference type="PROSITE" id="PS51257">
    <property type="entry name" value="PROKAR_LIPOPROTEIN"/>
    <property type="match status" value="1"/>
</dbReference>
<comment type="similarity">
    <text evidence="6">Belongs to the peptidase M48 family.</text>
</comment>
<gene>
    <name evidence="10" type="ORF">ACFFIP_04905</name>
</gene>
<evidence type="ECO:0000256" key="5">
    <source>
        <dbReference type="ARBA" id="ARBA00023049"/>
    </source>
</evidence>
<evidence type="ECO:0000256" key="3">
    <source>
        <dbReference type="ARBA" id="ARBA00022801"/>
    </source>
</evidence>
<evidence type="ECO:0000256" key="8">
    <source>
        <dbReference type="SAM" id="SignalP"/>
    </source>
</evidence>
<feature type="domain" description="Peptidase M48" evidence="9">
    <location>
        <begin position="69"/>
        <end position="253"/>
    </location>
</feature>
<keyword evidence="11" id="KW-1185">Reference proteome</keyword>
<keyword evidence="4 6" id="KW-0862">Zinc</keyword>
<evidence type="ECO:0000256" key="4">
    <source>
        <dbReference type="ARBA" id="ARBA00022833"/>
    </source>
</evidence>
<keyword evidence="3 6" id="KW-0378">Hydrolase</keyword>
<evidence type="ECO:0000256" key="6">
    <source>
        <dbReference type="RuleBase" id="RU003983"/>
    </source>
</evidence>
<evidence type="ECO:0000259" key="9">
    <source>
        <dbReference type="Pfam" id="PF01435"/>
    </source>
</evidence>
<dbReference type="CDD" id="cd07331">
    <property type="entry name" value="M48C_Oma1_like"/>
    <property type="match status" value="1"/>
</dbReference>
<keyword evidence="1 6" id="KW-0645">Protease</keyword>
<protein>
    <submittedName>
        <fullName evidence="10">M48 family metallopeptidase</fullName>
    </submittedName>
</protein>
<evidence type="ECO:0000256" key="2">
    <source>
        <dbReference type="ARBA" id="ARBA00022723"/>
    </source>
</evidence>
<feature type="chain" id="PRO_5046712234" evidence="8">
    <location>
        <begin position="20"/>
        <end position="268"/>
    </location>
</feature>
<organism evidence="10 11">
    <name type="scientific">Fontibacter flavus</name>
    <dbReference type="NCBI Taxonomy" id="654838"/>
    <lineage>
        <taxon>Bacteria</taxon>
        <taxon>Pseudomonadati</taxon>
        <taxon>Bacteroidota</taxon>
        <taxon>Cytophagia</taxon>
        <taxon>Cytophagales</taxon>
        <taxon>Cyclobacteriaceae</taxon>
        <taxon>Fontibacter</taxon>
    </lineage>
</organism>
<feature type="signal peptide" evidence="8">
    <location>
        <begin position="1"/>
        <end position="19"/>
    </location>
</feature>
<comment type="caution">
    <text evidence="10">The sequence shown here is derived from an EMBL/GenBank/DDBJ whole genome shotgun (WGS) entry which is preliminary data.</text>
</comment>
<feature type="region of interest" description="Disordered" evidence="7">
    <location>
        <begin position="228"/>
        <end position="268"/>
    </location>
</feature>
<keyword evidence="2" id="KW-0479">Metal-binding</keyword>
<reference evidence="10 11" key="1">
    <citation type="submission" date="2024-09" db="EMBL/GenBank/DDBJ databases">
        <authorList>
            <person name="Sun Q."/>
            <person name="Mori K."/>
        </authorList>
    </citation>
    <scope>NUCLEOTIDE SEQUENCE [LARGE SCALE GENOMIC DNA]</scope>
    <source>
        <strain evidence="10 11">CCM 7650</strain>
    </source>
</reference>